<dbReference type="InterPro" id="IPR001764">
    <property type="entry name" value="Glyco_hydro_3_N"/>
</dbReference>
<feature type="domain" description="Glycoside hydrolase family 3 C-terminal" evidence="4">
    <location>
        <begin position="397"/>
        <end position="623"/>
    </location>
</feature>
<sequence>MTTPAPVTAAGLPLATRIGQVNQRLKGWEAVRWVDGRPRVTDVLRAEVDRWGGLGALYGVLRADPWSAVRWEDGIPPERSAEAYAAVQEHVRRYGDGLPVLFVEEAPHGLMALGGTTLPVNLALGAGMDAGLTEELGALVAAEARARGTHVALVSGLDVLRDPRWGRAEECFSEDPALAATLVEATVRGMQGTAGCDDPIDAGHVAVVAKHLAGQGAGIGGRNGSGAPIGRRELGELHLRPAFAAARAGVAGYMAAYNDVDGVPCSANEELLTGTIRDRWGWSGLVMADGTAVDRLRDSAPDPASAAALALQAGVDLSLWDEAFTHVEEALDRGLVGEDVLDRAVDRVLALKRRLGLLGEHVPATSPTAGPAPTGAEPAREREVVALVERAARQSVVLVRDDGVLPLHDGATVAVVGPNADDLDAQLGDYTPPRPPSDPAASTVLSALTDRLGAGRVRHAAGSRLRGPLDDGPEPGALAAVREACAAADVSVVVLGGTSRRSYDDEFAANGAVEGPAPDTTNGEGVDLSSVALPQAQLDVARAARAAGRPVVGVLIDGRPRVLTELLTLVDALLVVPFPGPGGGAAVAETLLTGSASGRLPATFPAADGVLPVAHDERLETARAYSDNPVLRGLPLGSAHVPGISAVLRDDTATVPASALAAGAAAVLTVDVTNTGPAPATVSVPLYGRRHERGVRPRRRTLLGVQRAIVGAGTTTSLTYRLGLDALGSWAGGEPVAVPVTVGVWCTPDTDEPAGAATARVTDLEDTTPWER</sequence>
<dbReference type="RefSeq" id="WP_188521697.1">
    <property type="nucleotide sequence ID" value="NZ_BMDG01000001.1"/>
</dbReference>
<accession>A0ABQ2B3Q6</accession>
<dbReference type="EMBL" id="BMDG01000001">
    <property type="protein sequence ID" value="GGI04416.1"/>
    <property type="molecule type" value="Genomic_DNA"/>
</dbReference>
<evidence type="ECO:0000256" key="1">
    <source>
        <dbReference type="ARBA" id="ARBA00022801"/>
    </source>
</evidence>
<keyword evidence="6" id="KW-1185">Reference proteome</keyword>
<dbReference type="Proteomes" id="UP000632535">
    <property type="component" value="Unassembled WGS sequence"/>
</dbReference>
<dbReference type="InterPro" id="IPR051915">
    <property type="entry name" value="Cellulose_Degrad_GH3"/>
</dbReference>
<protein>
    <submittedName>
        <fullName evidence="5">Beta-glucosidase</fullName>
    </submittedName>
</protein>
<dbReference type="PANTHER" id="PTHR30620">
    <property type="entry name" value="PERIPLASMIC BETA-GLUCOSIDASE-RELATED"/>
    <property type="match status" value="1"/>
</dbReference>
<dbReference type="InterPro" id="IPR036881">
    <property type="entry name" value="Glyco_hydro_3_C_sf"/>
</dbReference>
<dbReference type="SUPFAM" id="SSF51445">
    <property type="entry name" value="(Trans)glycosidases"/>
    <property type="match status" value="1"/>
</dbReference>
<evidence type="ECO:0000313" key="5">
    <source>
        <dbReference type="EMBL" id="GGI04416.1"/>
    </source>
</evidence>
<evidence type="ECO:0000313" key="6">
    <source>
        <dbReference type="Proteomes" id="UP000632535"/>
    </source>
</evidence>
<dbReference type="SUPFAM" id="SSF52279">
    <property type="entry name" value="Beta-D-glucan exohydrolase, C-terminal domain"/>
    <property type="match status" value="1"/>
</dbReference>
<evidence type="ECO:0000259" key="3">
    <source>
        <dbReference type="Pfam" id="PF00933"/>
    </source>
</evidence>
<dbReference type="Pfam" id="PF01915">
    <property type="entry name" value="Glyco_hydro_3_C"/>
    <property type="match status" value="1"/>
</dbReference>
<dbReference type="Pfam" id="PF00933">
    <property type="entry name" value="Glyco_hydro_3"/>
    <property type="match status" value="1"/>
</dbReference>
<name>A0ABQ2B3Q6_9MICO</name>
<gene>
    <name evidence="5" type="ORF">GCM10007368_01050</name>
</gene>
<dbReference type="PANTHER" id="PTHR30620:SF123">
    <property type="entry name" value="BETA-XYLOSIDASE"/>
    <property type="match status" value="1"/>
</dbReference>
<dbReference type="InterPro" id="IPR036962">
    <property type="entry name" value="Glyco_hydro_3_N_sf"/>
</dbReference>
<dbReference type="InterPro" id="IPR017853">
    <property type="entry name" value="GH"/>
</dbReference>
<feature type="domain" description="Glycoside hydrolase family 3 N-terminal" evidence="3">
    <location>
        <begin position="81"/>
        <end position="350"/>
    </location>
</feature>
<dbReference type="PRINTS" id="PR00133">
    <property type="entry name" value="GLHYDRLASE3"/>
</dbReference>
<keyword evidence="1" id="KW-0378">Hydrolase</keyword>
<dbReference type="Gene3D" id="3.20.20.300">
    <property type="entry name" value="Glycoside hydrolase, family 3, N-terminal domain"/>
    <property type="match status" value="1"/>
</dbReference>
<organism evidence="5 6">
    <name type="scientific">Isoptericola cucumis</name>
    <dbReference type="NCBI Taxonomy" id="1776856"/>
    <lineage>
        <taxon>Bacteria</taxon>
        <taxon>Bacillati</taxon>
        <taxon>Actinomycetota</taxon>
        <taxon>Actinomycetes</taxon>
        <taxon>Micrococcales</taxon>
        <taxon>Promicromonosporaceae</taxon>
        <taxon>Isoptericola</taxon>
    </lineage>
</organism>
<comment type="caution">
    <text evidence="5">The sequence shown here is derived from an EMBL/GenBank/DDBJ whole genome shotgun (WGS) entry which is preliminary data.</text>
</comment>
<dbReference type="InterPro" id="IPR002772">
    <property type="entry name" value="Glyco_hydro_3_C"/>
</dbReference>
<dbReference type="Gene3D" id="2.60.40.10">
    <property type="entry name" value="Immunoglobulins"/>
    <property type="match status" value="1"/>
</dbReference>
<reference evidence="6" key="1">
    <citation type="journal article" date="2019" name="Int. J. Syst. Evol. Microbiol.">
        <title>The Global Catalogue of Microorganisms (GCM) 10K type strain sequencing project: providing services to taxonomists for standard genome sequencing and annotation.</title>
        <authorList>
            <consortium name="The Broad Institute Genomics Platform"/>
            <consortium name="The Broad Institute Genome Sequencing Center for Infectious Disease"/>
            <person name="Wu L."/>
            <person name="Ma J."/>
        </authorList>
    </citation>
    <scope>NUCLEOTIDE SEQUENCE [LARGE SCALE GENOMIC DNA]</scope>
    <source>
        <strain evidence="6">CCM 8653</strain>
    </source>
</reference>
<dbReference type="InterPro" id="IPR013783">
    <property type="entry name" value="Ig-like_fold"/>
</dbReference>
<proteinExistence type="predicted"/>
<feature type="region of interest" description="Disordered" evidence="2">
    <location>
        <begin position="751"/>
        <end position="772"/>
    </location>
</feature>
<dbReference type="Gene3D" id="3.40.50.1700">
    <property type="entry name" value="Glycoside hydrolase family 3 C-terminal domain"/>
    <property type="match status" value="1"/>
</dbReference>
<evidence type="ECO:0000256" key="2">
    <source>
        <dbReference type="SAM" id="MobiDB-lite"/>
    </source>
</evidence>
<evidence type="ECO:0000259" key="4">
    <source>
        <dbReference type="Pfam" id="PF01915"/>
    </source>
</evidence>